<organism evidence="1 2">
    <name type="scientific">Dermatophagoides farinae</name>
    <name type="common">American house dust mite</name>
    <dbReference type="NCBI Taxonomy" id="6954"/>
    <lineage>
        <taxon>Eukaryota</taxon>
        <taxon>Metazoa</taxon>
        <taxon>Ecdysozoa</taxon>
        <taxon>Arthropoda</taxon>
        <taxon>Chelicerata</taxon>
        <taxon>Arachnida</taxon>
        <taxon>Acari</taxon>
        <taxon>Acariformes</taxon>
        <taxon>Sarcoptiformes</taxon>
        <taxon>Astigmata</taxon>
        <taxon>Psoroptidia</taxon>
        <taxon>Analgoidea</taxon>
        <taxon>Pyroglyphidae</taxon>
        <taxon>Dermatophagoidinae</taxon>
        <taxon>Dermatophagoides</taxon>
    </lineage>
</organism>
<evidence type="ECO:0000313" key="2">
    <source>
        <dbReference type="Proteomes" id="UP000790347"/>
    </source>
</evidence>
<reference evidence="1" key="1">
    <citation type="submission" date="2013-05" db="EMBL/GenBank/DDBJ databases">
        <authorList>
            <person name="Yim A.K.Y."/>
            <person name="Chan T.F."/>
            <person name="Ji K.M."/>
            <person name="Liu X.Y."/>
            <person name="Zhou J.W."/>
            <person name="Li R.Q."/>
            <person name="Yang K.Y."/>
            <person name="Li J."/>
            <person name="Li M."/>
            <person name="Law P.T.W."/>
            <person name="Wu Y.L."/>
            <person name="Cai Z.L."/>
            <person name="Qin H."/>
            <person name="Bao Y."/>
            <person name="Leung R.K.K."/>
            <person name="Ng P.K.S."/>
            <person name="Zou J."/>
            <person name="Zhong X.J."/>
            <person name="Ran P.X."/>
            <person name="Zhong N.S."/>
            <person name="Liu Z.G."/>
            <person name="Tsui S.K.W."/>
        </authorList>
    </citation>
    <scope>NUCLEOTIDE SEQUENCE</scope>
    <source>
        <strain evidence="1">Derf</strain>
        <tissue evidence="1">Whole organism</tissue>
    </source>
</reference>
<name>A0A922LD60_DERFA</name>
<gene>
    <name evidence="1" type="ORF">DERF_001985</name>
</gene>
<reference evidence="1" key="2">
    <citation type="journal article" date="2022" name="Res Sq">
        <title>Comparative Genomics Reveals Insights into the Divergent Evolution of Astigmatic Mites and Household Pest Adaptations.</title>
        <authorList>
            <person name="Xiong Q."/>
            <person name="Wan A.T.-Y."/>
            <person name="Liu X.-Y."/>
            <person name="Fung C.S.-H."/>
            <person name="Xiao X."/>
            <person name="Malainual N."/>
            <person name="Hou J."/>
            <person name="Wang L."/>
            <person name="Wang M."/>
            <person name="Yang K."/>
            <person name="Cui Y."/>
            <person name="Leung E."/>
            <person name="Nong W."/>
            <person name="Shin S.-K."/>
            <person name="Au S."/>
            <person name="Jeong K.Y."/>
            <person name="Chew F.T."/>
            <person name="Hui J."/>
            <person name="Leung T.F."/>
            <person name="Tungtrongchitr A."/>
            <person name="Zhong N."/>
            <person name="Liu Z."/>
            <person name="Tsui S."/>
        </authorList>
    </citation>
    <scope>NUCLEOTIDE SEQUENCE</scope>
    <source>
        <strain evidence="1">Derf</strain>
        <tissue evidence="1">Whole organism</tissue>
    </source>
</reference>
<dbReference type="EMBL" id="ASGP02000001">
    <property type="protein sequence ID" value="KAH9528010.1"/>
    <property type="molecule type" value="Genomic_DNA"/>
</dbReference>
<accession>A0A922LD60</accession>
<evidence type="ECO:0000313" key="1">
    <source>
        <dbReference type="EMBL" id="KAH9528010.1"/>
    </source>
</evidence>
<dbReference type="Proteomes" id="UP000790347">
    <property type="component" value="Unassembled WGS sequence"/>
</dbReference>
<comment type="caution">
    <text evidence="1">The sequence shown here is derived from an EMBL/GenBank/DDBJ whole genome shotgun (WGS) entry which is preliminary data.</text>
</comment>
<protein>
    <submittedName>
        <fullName evidence="1">Uncharacterized protein</fullName>
    </submittedName>
</protein>
<proteinExistence type="predicted"/>
<keyword evidence="2" id="KW-1185">Reference proteome</keyword>
<dbReference type="AlphaFoldDB" id="A0A922LD60"/>
<sequence>MFALDFNGMIDDNDNDSSRINQCPIFKPILVEMANHIHGYDDYHYDDVDDFFFESRHVVVDVAIVVAVDVVVELSANDNVASIVGVPLIIHLADAISLFTLLFPLFPVQKP</sequence>